<dbReference type="OrthoDB" id="37659at2759"/>
<evidence type="ECO:0000256" key="3">
    <source>
        <dbReference type="RuleBase" id="RU000363"/>
    </source>
</evidence>
<evidence type="ECO:0000313" key="4">
    <source>
        <dbReference type="EMBL" id="OAP61751.1"/>
    </source>
</evidence>
<dbReference type="InterPro" id="IPR036291">
    <property type="entry name" value="NAD(P)-bd_dom_sf"/>
</dbReference>
<accession>A0A178ZQL0</accession>
<dbReference type="GO" id="GO:0016491">
    <property type="term" value="F:oxidoreductase activity"/>
    <property type="evidence" value="ECO:0007669"/>
    <property type="project" value="UniProtKB-KW"/>
</dbReference>
<dbReference type="PRINTS" id="PR00081">
    <property type="entry name" value="GDHRDH"/>
</dbReference>
<proteinExistence type="inferred from homology"/>
<evidence type="ECO:0000256" key="1">
    <source>
        <dbReference type="ARBA" id="ARBA00006484"/>
    </source>
</evidence>
<dbReference type="Gene3D" id="3.40.50.720">
    <property type="entry name" value="NAD(P)-binding Rossmann-like Domain"/>
    <property type="match status" value="1"/>
</dbReference>
<dbReference type="SUPFAM" id="SSF51735">
    <property type="entry name" value="NAD(P)-binding Rossmann-fold domains"/>
    <property type="match status" value="1"/>
</dbReference>
<dbReference type="InterPro" id="IPR002347">
    <property type="entry name" value="SDR_fam"/>
</dbReference>
<comment type="caution">
    <text evidence="4">The sequence shown here is derived from an EMBL/GenBank/DDBJ whole genome shotgun (WGS) entry which is preliminary data.</text>
</comment>
<organism evidence="4 5">
    <name type="scientific">Fonsecaea erecta</name>
    <dbReference type="NCBI Taxonomy" id="1367422"/>
    <lineage>
        <taxon>Eukaryota</taxon>
        <taxon>Fungi</taxon>
        <taxon>Dikarya</taxon>
        <taxon>Ascomycota</taxon>
        <taxon>Pezizomycotina</taxon>
        <taxon>Eurotiomycetes</taxon>
        <taxon>Chaetothyriomycetidae</taxon>
        <taxon>Chaetothyriales</taxon>
        <taxon>Herpotrichiellaceae</taxon>
        <taxon>Fonsecaea</taxon>
    </lineage>
</organism>
<keyword evidence="2" id="KW-0560">Oxidoreductase</keyword>
<name>A0A178ZQL0_9EURO</name>
<evidence type="ECO:0000313" key="5">
    <source>
        <dbReference type="Proteomes" id="UP000078343"/>
    </source>
</evidence>
<dbReference type="PRINTS" id="PR00080">
    <property type="entry name" value="SDRFAMILY"/>
</dbReference>
<dbReference type="Proteomes" id="UP000078343">
    <property type="component" value="Unassembled WGS sequence"/>
</dbReference>
<dbReference type="Pfam" id="PF00106">
    <property type="entry name" value="adh_short"/>
    <property type="match status" value="1"/>
</dbReference>
<dbReference type="PANTHER" id="PTHR43180">
    <property type="entry name" value="3-OXOACYL-(ACYL-CARRIER-PROTEIN) REDUCTASE (AFU_ORTHOLOGUE AFUA_6G11210)"/>
    <property type="match status" value="1"/>
</dbReference>
<comment type="similarity">
    <text evidence="1 3">Belongs to the short-chain dehydrogenases/reductases (SDR) family.</text>
</comment>
<sequence>MASFPIPRENFSDLNNKIAVITGASSGIGLATLKLFVENGAQVVNGDLQPLKEEIPNVLFVKTDVTKWADLISLFKATVDKFGRVDVVYANAGIGAKADYFNLEVDSNGDPKEPSQANIAINVIGLINTAVLAIRHMKEQKSGGAIILTASATSYLPFGATDYTTSKHGVLGFMRGIVPELQARKVTNVRVNCVAPSFTRTSLFTPEMMEFLGLDFQKPEAVSEAVALLAVDATRHGQSIYVEEGRHREVELEILRVSYEACNTLPGVESRHKNDVQVVEKFLSLGAGSAI</sequence>
<protein>
    <submittedName>
        <fullName evidence="4">Uncharacterized protein</fullName>
    </submittedName>
</protein>
<evidence type="ECO:0000256" key="2">
    <source>
        <dbReference type="ARBA" id="ARBA00023002"/>
    </source>
</evidence>
<keyword evidence="5" id="KW-1185">Reference proteome</keyword>
<dbReference type="RefSeq" id="XP_018695118.1">
    <property type="nucleotide sequence ID" value="XM_018835468.1"/>
</dbReference>
<dbReference type="GeneID" id="30008123"/>
<dbReference type="PANTHER" id="PTHR43180:SF11">
    <property type="entry name" value="NAD(P)-BINDING PROTEIN"/>
    <property type="match status" value="1"/>
</dbReference>
<dbReference type="STRING" id="1367422.A0A178ZQL0"/>
<dbReference type="AlphaFoldDB" id="A0A178ZQL0"/>
<reference evidence="4 5" key="1">
    <citation type="submission" date="2016-04" db="EMBL/GenBank/DDBJ databases">
        <title>Draft genome of Fonsecaea erecta CBS 125763.</title>
        <authorList>
            <person name="Weiss V.A."/>
            <person name="Vicente V.A."/>
            <person name="Raittz R.T."/>
            <person name="Moreno L.F."/>
            <person name="De Souza E.M."/>
            <person name="Pedrosa F.O."/>
            <person name="Steffens M.B."/>
            <person name="Faoro H."/>
            <person name="Tadra-Sfeir M.Z."/>
            <person name="Najafzadeh M.J."/>
            <person name="Felipe M.S."/>
            <person name="Teixeira M."/>
            <person name="Sun J."/>
            <person name="Xi L."/>
            <person name="Gomes R."/>
            <person name="De Azevedo C.M."/>
            <person name="Salgado C.G."/>
            <person name="Da Silva M.B."/>
            <person name="Nascimento M.F."/>
            <person name="Queiroz-Telles F."/>
            <person name="Attili D.S."/>
            <person name="Gorbushina A."/>
        </authorList>
    </citation>
    <scope>NUCLEOTIDE SEQUENCE [LARGE SCALE GENOMIC DNA]</scope>
    <source>
        <strain evidence="4 5">CBS 125763</strain>
    </source>
</reference>
<gene>
    <name evidence="4" type="ORF">AYL99_03954</name>
</gene>
<dbReference type="EMBL" id="LVYI01000003">
    <property type="protein sequence ID" value="OAP61751.1"/>
    <property type="molecule type" value="Genomic_DNA"/>
</dbReference>